<dbReference type="EC" id="2.7.4.25" evidence="8"/>
<dbReference type="HOGENOM" id="CLU_079959_0_1_5"/>
<dbReference type="EMBL" id="CP002156">
    <property type="protein sequence ID" value="ADM09517.1"/>
    <property type="molecule type" value="Genomic_DNA"/>
</dbReference>
<dbReference type="GO" id="GO:0005524">
    <property type="term" value="F:ATP binding"/>
    <property type="evidence" value="ECO:0007669"/>
    <property type="project" value="UniProtKB-UniRule"/>
</dbReference>
<evidence type="ECO:0000256" key="4">
    <source>
        <dbReference type="ARBA" id="ARBA00022777"/>
    </source>
</evidence>
<sequence length="220" mass="24024">MSDPSPPLIIAVDGPAASGKGTLSRRLAAYYGLAYLDTGMLYRGVGWVMLSRQLDPRRVDDAEAAARAFSLDDIADADIRTPDVGRAASQVAVQPPVRAALLTYQRRFAAAPPNGLRGAVLDGRDIGTVVCPDAPVKLYVTADTEVRAHRRWSELMARDARSLSFENVLEDIRRRDARDAGREEAPMRPAADAVIIDTTTLDPDEVFARALREIDRRLPS</sequence>
<dbReference type="Proteomes" id="UP000001302">
    <property type="component" value="Chromosome"/>
</dbReference>
<evidence type="ECO:0000256" key="7">
    <source>
        <dbReference type="ARBA" id="ARBA00048478"/>
    </source>
</evidence>
<evidence type="ECO:0000313" key="11">
    <source>
        <dbReference type="Proteomes" id="UP000001302"/>
    </source>
</evidence>
<keyword evidence="2 8" id="KW-0808">Transferase</keyword>
<dbReference type="InterPro" id="IPR027417">
    <property type="entry name" value="P-loop_NTPase"/>
</dbReference>
<organism evidence="10 11">
    <name type="scientific">Parvularcula bermudensis (strain ATCC BAA-594 / HTCC2503 / KCTC 12087)</name>
    <dbReference type="NCBI Taxonomy" id="314260"/>
    <lineage>
        <taxon>Bacteria</taxon>
        <taxon>Pseudomonadati</taxon>
        <taxon>Pseudomonadota</taxon>
        <taxon>Alphaproteobacteria</taxon>
        <taxon>Parvularculales</taxon>
        <taxon>Parvularculaceae</taxon>
        <taxon>Parvularcula</taxon>
    </lineage>
</organism>
<evidence type="ECO:0000256" key="8">
    <source>
        <dbReference type="HAMAP-Rule" id="MF_00238"/>
    </source>
</evidence>
<dbReference type="eggNOG" id="COG0283">
    <property type="taxonomic scope" value="Bacteria"/>
</dbReference>
<dbReference type="AlphaFoldDB" id="E0TEU5"/>
<dbReference type="GO" id="GO:0006220">
    <property type="term" value="P:pyrimidine nucleotide metabolic process"/>
    <property type="evidence" value="ECO:0007669"/>
    <property type="project" value="UniProtKB-UniRule"/>
</dbReference>
<dbReference type="STRING" id="314260.PB2503_07257"/>
<evidence type="ECO:0000259" key="9">
    <source>
        <dbReference type="Pfam" id="PF02224"/>
    </source>
</evidence>
<keyword evidence="5 8" id="KW-0067">ATP-binding</keyword>
<dbReference type="GO" id="GO:0036431">
    <property type="term" value="F:dCMP kinase activity"/>
    <property type="evidence" value="ECO:0007669"/>
    <property type="project" value="InterPro"/>
</dbReference>
<evidence type="ECO:0000256" key="3">
    <source>
        <dbReference type="ARBA" id="ARBA00022741"/>
    </source>
</evidence>
<dbReference type="Pfam" id="PF02224">
    <property type="entry name" value="Cytidylate_kin"/>
    <property type="match status" value="1"/>
</dbReference>
<dbReference type="InterPro" id="IPR003136">
    <property type="entry name" value="Cytidylate_kin"/>
</dbReference>
<accession>E0TEU5</accession>
<comment type="subcellular location">
    <subcellularLocation>
        <location evidence="8">Cytoplasm</location>
    </subcellularLocation>
</comment>
<keyword evidence="11" id="KW-1185">Reference proteome</keyword>
<reference evidence="10 11" key="2">
    <citation type="journal article" date="2011" name="J. Bacteriol.">
        <title>Complete genome sequence of strain HTCC2503T of Parvularcula bermudensis, the type species of the order "Parvularculales" in the class Alphaproteobacteria.</title>
        <authorList>
            <person name="Oh H.M."/>
            <person name="Kang I."/>
            <person name="Vergin K.L."/>
            <person name="Kang D."/>
            <person name="Rhee K.H."/>
            <person name="Giovannoni S.J."/>
            <person name="Cho J.C."/>
        </authorList>
    </citation>
    <scope>NUCLEOTIDE SEQUENCE [LARGE SCALE GENOMIC DNA]</scope>
    <source>
        <strain evidence="11">ATCC BAA-594 / HTCC2503 / KCTC 12087</strain>
    </source>
</reference>
<gene>
    <name evidence="8" type="primary">cmk</name>
    <name evidence="10" type="ordered locus">PB2503_07257</name>
</gene>
<proteinExistence type="inferred from homology"/>
<keyword evidence="3 8" id="KW-0547">Nucleotide-binding</keyword>
<evidence type="ECO:0000256" key="2">
    <source>
        <dbReference type="ARBA" id="ARBA00022679"/>
    </source>
</evidence>
<comment type="catalytic activity">
    <reaction evidence="7 8">
        <text>CMP + ATP = CDP + ADP</text>
        <dbReference type="Rhea" id="RHEA:11600"/>
        <dbReference type="ChEBI" id="CHEBI:30616"/>
        <dbReference type="ChEBI" id="CHEBI:58069"/>
        <dbReference type="ChEBI" id="CHEBI:60377"/>
        <dbReference type="ChEBI" id="CHEBI:456216"/>
        <dbReference type="EC" id="2.7.4.25"/>
    </reaction>
</comment>
<dbReference type="GO" id="GO:0036430">
    <property type="term" value="F:CMP kinase activity"/>
    <property type="evidence" value="ECO:0007669"/>
    <property type="project" value="RHEA"/>
</dbReference>
<keyword evidence="8" id="KW-0963">Cytoplasm</keyword>
<dbReference type="GO" id="GO:0005737">
    <property type="term" value="C:cytoplasm"/>
    <property type="evidence" value="ECO:0007669"/>
    <property type="project" value="UniProtKB-SubCell"/>
</dbReference>
<feature type="domain" description="Cytidylate kinase" evidence="9">
    <location>
        <begin position="10"/>
        <end position="215"/>
    </location>
</feature>
<keyword evidence="4 8" id="KW-0418">Kinase</keyword>
<dbReference type="HAMAP" id="MF_00238">
    <property type="entry name" value="Cytidyl_kinase_type1"/>
    <property type="match status" value="1"/>
</dbReference>
<comment type="catalytic activity">
    <reaction evidence="6 8">
        <text>dCMP + ATP = dCDP + ADP</text>
        <dbReference type="Rhea" id="RHEA:25094"/>
        <dbReference type="ChEBI" id="CHEBI:30616"/>
        <dbReference type="ChEBI" id="CHEBI:57566"/>
        <dbReference type="ChEBI" id="CHEBI:58593"/>
        <dbReference type="ChEBI" id="CHEBI:456216"/>
        <dbReference type="EC" id="2.7.4.25"/>
    </reaction>
</comment>
<dbReference type="Gene3D" id="3.40.50.300">
    <property type="entry name" value="P-loop containing nucleotide triphosphate hydrolases"/>
    <property type="match status" value="1"/>
</dbReference>
<dbReference type="KEGG" id="pbr:PB2503_07257"/>
<evidence type="ECO:0000256" key="5">
    <source>
        <dbReference type="ARBA" id="ARBA00022840"/>
    </source>
</evidence>
<evidence type="ECO:0000256" key="1">
    <source>
        <dbReference type="ARBA" id="ARBA00009427"/>
    </source>
</evidence>
<comment type="similarity">
    <text evidence="1 8">Belongs to the cytidylate kinase family. Type 1 subfamily.</text>
</comment>
<reference evidence="11" key="1">
    <citation type="submission" date="2010-08" db="EMBL/GenBank/DDBJ databases">
        <title>Genome sequence of Parvularcula bermudensis HTCC2503.</title>
        <authorList>
            <person name="Kang D.-M."/>
            <person name="Oh H.-M."/>
            <person name="Cho J.-C."/>
        </authorList>
    </citation>
    <scope>NUCLEOTIDE SEQUENCE [LARGE SCALE GENOMIC DNA]</scope>
    <source>
        <strain evidence="11">ATCC BAA-594 / HTCC2503 / KCTC 12087</strain>
    </source>
</reference>
<name>E0TEU5_PARBH</name>
<evidence type="ECO:0000256" key="6">
    <source>
        <dbReference type="ARBA" id="ARBA00047615"/>
    </source>
</evidence>
<dbReference type="SUPFAM" id="SSF52540">
    <property type="entry name" value="P-loop containing nucleoside triphosphate hydrolases"/>
    <property type="match status" value="1"/>
</dbReference>
<evidence type="ECO:0000313" key="10">
    <source>
        <dbReference type="EMBL" id="ADM09517.1"/>
    </source>
</evidence>
<dbReference type="NCBIfam" id="TIGR00017">
    <property type="entry name" value="cmk"/>
    <property type="match status" value="1"/>
</dbReference>
<protein>
    <recommendedName>
        <fullName evidence="8">Cytidylate kinase</fullName>
        <shortName evidence="8">CK</shortName>
        <ecNumber evidence="8">2.7.4.25</ecNumber>
    </recommendedName>
    <alternativeName>
        <fullName evidence="8">Cytidine monophosphate kinase</fullName>
        <shortName evidence="8">CMP kinase</shortName>
    </alternativeName>
</protein>
<feature type="binding site" evidence="8">
    <location>
        <begin position="14"/>
        <end position="22"/>
    </location>
    <ligand>
        <name>ATP</name>
        <dbReference type="ChEBI" id="CHEBI:30616"/>
    </ligand>
</feature>
<dbReference type="CDD" id="cd02020">
    <property type="entry name" value="CMPK"/>
    <property type="match status" value="1"/>
</dbReference>
<dbReference type="InterPro" id="IPR011994">
    <property type="entry name" value="Cytidylate_kinase_dom"/>
</dbReference>